<dbReference type="Proteomes" id="UP000821845">
    <property type="component" value="Chromosome 1"/>
</dbReference>
<dbReference type="EMBL" id="CM023481">
    <property type="protein sequence ID" value="KAH6945547.1"/>
    <property type="molecule type" value="Genomic_DNA"/>
</dbReference>
<comment type="caution">
    <text evidence="1">The sequence shown here is derived from an EMBL/GenBank/DDBJ whole genome shotgun (WGS) entry which is preliminary data.</text>
</comment>
<name>A0ACB7TJK3_HYAAI</name>
<organism evidence="1 2">
    <name type="scientific">Hyalomma asiaticum</name>
    <name type="common">Tick</name>
    <dbReference type="NCBI Taxonomy" id="266040"/>
    <lineage>
        <taxon>Eukaryota</taxon>
        <taxon>Metazoa</taxon>
        <taxon>Ecdysozoa</taxon>
        <taxon>Arthropoda</taxon>
        <taxon>Chelicerata</taxon>
        <taxon>Arachnida</taxon>
        <taxon>Acari</taxon>
        <taxon>Parasitiformes</taxon>
        <taxon>Ixodida</taxon>
        <taxon>Ixodoidea</taxon>
        <taxon>Ixodidae</taxon>
        <taxon>Hyalomminae</taxon>
        <taxon>Hyalomma</taxon>
    </lineage>
</organism>
<sequence>MSAWQHRFYDRTVVTFLQKVIRSFEILELSEEGRLTLCQTTACNNRHGDKEATLKSNSDLVEKKLVEDELGNKGTVQEALTVIKEVKRLKRGPNRLERMLHRKPNEPVKVQKHNICEECQLCIGLDDNEQRIANHGSGRLQHYDTRRNIAELAASRETSQMPGDWSRLDVAQQYANQSTGPTAGEFPFQFPVQLTQQHQLPNPKPQQPQLLRGIGSSCTDLLQAAAALGTLAWFLCDPTIFKNSSNASAATCFNGRVGCRGRRKQQLYVSLMMFPAAGFMATSAGPRRQGSRVTYMIRSSSTRPRQSPREMFPAAGIQRHDSGHPKCVACHKEFSSEHDCVVDRRRHTGERPLQRSRPTNDTLLPDPIVADQPAPVAQRYFSAYDPATRRWQFHVRHLSQGARQHVLLSLSGAPEAAGTRRRRSCSCVGVEHGSRSPFRGTSCDRSFNEGCLFRPAGPAPTRRRLLPGFVPVALVRGTEVQGTCAWLRHKSAAVHPSVCADEGCTSPFSHSART</sequence>
<reference evidence="1" key="1">
    <citation type="submission" date="2020-05" db="EMBL/GenBank/DDBJ databases">
        <title>Large-scale comparative analyses of tick genomes elucidate their genetic diversity and vector capacities.</title>
        <authorList>
            <person name="Jia N."/>
            <person name="Wang J."/>
            <person name="Shi W."/>
            <person name="Du L."/>
            <person name="Sun Y."/>
            <person name="Zhan W."/>
            <person name="Jiang J."/>
            <person name="Wang Q."/>
            <person name="Zhang B."/>
            <person name="Ji P."/>
            <person name="Sakyi L.B."/>
            <person name="Cui X."/>
            <person name="Yuan T."/>
            <person name="Jiang B."/>
            <person name="Yang W."/>
            <person name="Lam T.T.-Y."/>
            <person name="Chang Q."/>
            <person name="Ding S."/>
            <person name="Wang X."/>
            <person name="Zhu J."/>
            <person name="Ruan X."/>
            <person name="Zhao L."/>
            <person name="Wei J."/>
            <person name="Que T."/>
            <person name="Du C."/>
            <person name="Cheng J."/>
            <person name="Dai P."/>
            <person name="Han X."/>
            <person name="Huang E."/>
            <person name="Gao Y."/>
            <person name="Liu J."/>
            <person name="Shao H."/>
            <person name="Ye R."/>
            <person name="Li L."/>
            <person name="Wei W."/>
            <person name="Wang X."/>
            <person name="Wang C."/>
            <person name="Yang T."/>
            <person name="Huo Q."/>
            <person name="Li W."/>
            <person name="Guo W."/>
            <person name="Chen H."/>
            <person name="Zhou L."/>
            <person name="Ni X."/>
            <person name="Tian J."/>
            <person name="Zhou Y."/>
            <person name="Sheng Y."/>
            <person name="Liu T."/>
            <person name="Pan Y."/>
            <person name="Xia L."/>
            <person name="Li J."/>
            <person name="Zhao F."/>
            <person name="Cao W."/>
        </authorList>
    </citation>
    <scope>NUCLEOTIDE SEQUENCE</scope>
    <source>
        <strain evidence="1">Hyas-2018</strain>
    </source>
</reference>
<evidence type="ECO:0000313" key="2">
    <source>
        <dbReference type="Proteomes" id="UP000821845"/>
    </source>
</evidence>
<proteinExistence type="predicted"/>
<gene>
    <name evidence="1" type="ORF">HPB50_008923</name>
</gene>
<protein>
    <submittedName>
        <fullName evidence="1">Uncharacterized protein</fullName>
    </submittedName>
</protein>
<keyword evidence="2" id="KW-1185">Reference proteome</keyword>
<accession>A0ACB7TJK3</accession>
<evidence type="ECO:0000313" key="1">
    <source>
        <dbReference type="EMBL" id="KAH6945547.1"/>
    </source>
</evidence>